<proteinExistence type="predicted"/>
<reference evidence="2" key="1">
    <citation type="submission" date="2019-08" db="EMBL/GenBank/DDBJ databases">
        <authorList>
            <person name="Kucharzyk K."/>
            <person name="Murdoch R.W."/>
            <person name="Higgins S."/>
            <person name="Loffler F."/>
        </authorList>
    </citation>
    <scope>NUCLEOTIDE SEQUENCE</scope>
</reference>
<gene>
    <name evidence="2" type="ORF">SDC9_12996</name>
</gene>
<accession>A0A644TJY5</accession>
<organism evidence="2">
    <name type="scientific">bioreactor metagenome</name>
    <dbReference type="NCBI Taxonomy" id="1076179"/>
    <lineage>
        <taxon>unclassified sequences</taxon>
        <taxon>metagenomes</taxon>
        <taxon>ecological metagenomes</taxon>
    </lineage>
</organism>
<dbReference type="AlphaFoldDB" id="A0A644TJY5"/>
<feature type="compositionally biased region" description="Basic and acidic residues" evidence="1">
    <location>
        <begin position="217"/>
        <end position="230"/>
    </location>
</feature>
<name>A0A644TJY5_9ZZZZ</name>
<feature type="region of interest" description="Disordered" evidence="1">
    <location>
        <begin position="209"/>
        <end position="273"/>
    </location>
</feature>
<sequence>MTRLIVHPGFHKTATTTVQTQLDEARATLAPDWVVLLRDDLLDAPAAARAYCGPRSPLDLGLFQAALADVLAPHARAPGVVISCEGLCGHMPGRPGIEDYSAAPALMAALATTARKIFGPTLDLQFYLSTRSAQPWLESVHWQHVRTGTLTEDCAEFCARMAGAAALDRIVAGIAEAASAPVRAVPIEVSTQMAQGPITPLLDLMGLPEPARSGFRAQDRRNSRPRRADPAKLANRLAQINRRFPPEEARKRKAAVLAPAPKPAQTTASKDTP</sequence>
<dbReference type="EMBL" id="VSSQ01000036">
    <property type="protein sequence ID" value="MPL67305.1"/>
    <property type="molecule type" value="Genomic_DNA"/>
</dbReference>
<protein>
    <submittedName>
        <fullName evidence="2">Uncharacterized protein</fullName>
    </submittedName>
</protein>
<evidence type="ECO:0000313" key="2">
    <source>
        <dbReference type="EMBL" id="MPL67305.1"/>
    </source>
</evidence>
<comment type="caution">
    <text evidence="2">The sequence shown here is derived from an EMBL/GenBank/DDBJ whole genome shotgun (WGS) entry which is preliminary data.</text>
</comment>
<evidence type="ECO:0000256" key="1">
    <source>
        <dbReference type="SAM" id="MobiDB-lite"/>
    </source>
</evidence>